<dbReference type="GO" id="GO:0016491">
    <property type="term" value="F:oxidoreductase activity"/>
    <property type="evidence" value="ECO:0007669"/>
    <property type="project" value="UniProtKB-KW"/>
</dbReference>
<dbReference type="GO" id="GO:0000166">
    <property type="term" value="F:nucleotide binding"/>
    <property type="evidence" value="ECO:0007669"/>
    <property type="project" value="InterPro"/>
</dbReference>
<keyword evidence="6" id="KW-1185">Reference proteome</keyword>
<sequence length="318" mass="35799">MVQGIGIVGTGDIAAQFAAQIDKNKYKIISVYNHREASLKKFVEKHHIENSTTNYEEFLATDGLEVVYIATPNQTHYEFAKEALMKKKHVLCEKVMVMEGSEAKELFDLAKSNQVVLLEGVTLFYMPMFETVREELVTGKIGKVSNMSVLFGSCKEYDPNNRFFSKELGGGALFDIGTYALSAAVYFLGTDLKLLGTDVEFAPTGVDEKSMTLLKNPQGEQASVMISFRGKMPKQIIITGDNGFVEIEDFPRAEKAVFHFNDGTTSTIDLGHGEEVFTYELDTLNTYINEENQNNDLRETTMHVINLMDQMRDSWNRK</sequence>
<dbReference type="InterPro" id="IPR036291">
    <property type="entry name" value="NAD(P)-bd_dom_sf"/>
</dbReference>
<gene>
    <name evidence="5" type="ORF">CBF32_02225</name>
</gene>
<dbReference type="InterPro" id="IPR000683">
    <property type="entry name" value="Gfo/Idh/MocA-like_OxRdtase_N"/>
</dbReference>
<dbReference type="RefSeq" id="WP_114288560.1">
    <property type="nucleotide sequence ID" value="NZ_CP081459.1"/>
</dbReference>
<dbReference type="InterPro" id="IPR055170">
    <property type="entry name" value="GFO_IDH_MocA-like_dom"/>
</dbReference>
<dbReference type="InterPro" id="IPR050984">
    <property type="entry name" value="Gfo/Idh/MocA_domain"/>
</dbReference>
<dbReference type="OrthoDB" id="9815825at2"/>
<dbReference type="SUPFAM" id="SSF51735">
    <property type="entry name" value="NAD(P)-binding Rossmann-fold domains"/>
    <property type="match status" value="1"/>
</dbReference>
<feature type="domain" description="GFO/IDH/MocA-like oxidoreductase" evidence="4">
    <location>
        <begin position="129"/>
        <end position="245"/>
    </location>
</feature>
<protein>
    <submittedName>
        <fullName evidence="5">Uncharacterized protein</fullName>
    </submittedName>
</protein>
<evidence type="ECO:0000313" key="6">
    <source>
        <dbReference type="Proteomes" id="UP000288197"/>
    </source>
</evidence>
<dbReference type="Pfam" id="PF01408">
    <property type="entry name" value="GFO_IDH_MocA"/>
    <property type="match status" value="1"/>
</dbReference>
<dbReference type="Pfam" id="PF22725">
    <property type="entry name" value="GFO_IDH_MocA_C3"/>
    <property type="match status" value="1"/>
</dbReference>
<dbReference type="PANTHER" id="PTHR22604:SF105">
    <property type="entry name" value="TRANS-1,2-DIHYDROBENZENE-1,2-DIOL DEHYDROGENASE"/>
    <property type="match status" value="1"/>
</dbReference>
<dbReference type="GeneID" id="63145236"/>
<dbReference type="Gene3D" id="3.30.360.10">
    <property type="entry name" value="Dihydrodipicolinate Reductase, domain 2"/>
    <property type="match status" value="1"/>
</dbReference>
<evidence type="ECO:0000259" key="4">
    <source>
        <dbReference type="Pfam" id="PF22725"/>
    </source>
</evidence>
<reference evidence="5 6" key="1">
    <citation type="submission" date="2017-05" db="EMBL/GenBank/DDBJ databases">
        <title>Vagococcus spp. assemblies.</title>
        <authorList>
            <person name="Gulvik C.A."/>
        </authorList>
    </citation>
    <scope>NUCLEOTIDE SEQUENCE [LARGE SCALE GENOMIC DNA]</scope>
    <source>
        <strain evidence="5 6">NCFB 2497</strain>
    </source>
</reference>
<dbReference type="SUPFAM" id="SSF55347">
    <property type="entry name" value="Glyceraldehyde-3-phosphate dehydrogenase-like, C-terminal domain"/>
    <property type="match status" value="1"/>
</dbReference>
<evidence type="ECO:0000259" key="3">
    <source>
        <dbReference type="Pfam" id="PF01408"/>
    </source>
</evidence>
<comment type="caution">
    <text evidence="5">The sequence shown here is derived from an EMBL/GenBank/DDBJ whole genome shotgun (WGS) entry which is preliminary data.</text>
</comment>
<feature type="domain" description="Gfo/Idh/MocA-like oxidoreductase N-terminal" evidence="3">
    <location>
        <begin position="5"/>
        <end position="119"/>
    </location>
</feature>
<dbReference type="PANTHER" id="PTHR22604">
    <property type="entry name" value="OXIDOREDUCTASES"/>
    <property type="match status" value="1"/>
</dbReference>
<comment type="similarity">
    <text evidence="1">Belongs to the Gfo/Idh/MocA family.</text>
</comment>
<evidence type="ECO:0000313" key="5">
    <source>
        <dbReference type="EMBL" id="RSU04213.1"/>
    </source>
</evidence>
<dbReference type="EMBL" id="NGJX01000002">
    <property type="protein sequence ID" value="RSU04213.1"/>
    <property type="molecule type" value="Genomic_DNA"/>
</dbReference>
<dbReference type="Proteomes" id="UP000288197">
    <property type="component" value="Unassembled WGS sequence"/>
</dbReference>
<evidence type="ECO:0000256" key="1">
    <source>
        <dbReference type="ARBA" id="ARBA00010928"/>
    </source>
</evidence>
<evidence type="ECO:0000256" key="2">
    <source>
        <dbReference type="ARBA" id="ARBA00023002"/>
    </source>
</evidence>
<organism evidence="5 6">
    <name type="scientific">Vagococcus fluvialis</name>
    <dbReference type="NCBI Taxonomy" id="2738"/>
    <lineage>
        <taxon>Bacteria</taxon>
        <taxon>Bacillati</taxon>
        <taxon>Bacillota</taxon>
        <taxon>Bacilli</taxon>
        <taxon>Lactobacillales</taxon>
        <taxon>Enterococcaceae</taxon>
        <taxon>Vagococcus</taxon>
    </lineage>
</organism>
<name>A0A369B2Q2_9ENTE</name>
<dbReference type="AlphaFoldDB" id="A0A369B2Q2"/>
<accession>A0A369B2Q2</accession>
<dbReference type="Gene3D" id="3.40.50.720">
    <property type="entry name" value="NAD(P)-binding Rossmann-like Domain"/>
    <property type="match status" value="1"/>
</dbReference>
<proteinExistence type="inferred from homology"/>
<keyword evidence="2" id="KW-0560">Oxidoreductase</keyword>